<keyword evidence="10" id="KW-0234">DNA repair</keyword>
<keyword evidence="7" id="KW-0067">ATP-binding</keyword>
<dbReference type="CDD" id="cd19491">
    <property type="entry name" value="XRCC3"/>
    <property type="match status" value="1"/>
</dbReference>
<dbReference type="GO" id="GO:0003677">
    <property type="term" value="F:DNA binding"/>
    <property type="evidence" value="ECO:0007669"/>
    <property type="project" value="InterPro"/>
</dbReference>
<reference evidence="20" key="1">
    <citation type="submission" date="2020-05" db="UniProtKB">
        <authorList>
            <consortium name="EnsemblMetazoa"/>
        </authorList>
    </citation>
    <scope>IDENTIFICATION</scope>
    <source>
        <strain evidence="20">Jacobina</strain>
    </source>
</reference>
<dbReference type="InterPro" id="IPR047348">
    <property type="entry name" value="XRCC3-like_C"/>
</dbReference>
<dbReference type="PANTHER" id="PTHR11108:SF1">
    <property type="entry name" value="FERROCHELATASE, MITOCHONDRIAL"/>
    <property type="match status" value="1"/>
</dbReference>
<dbReference type="GO" id="GO:0140664">
    <property type="term" value="F:ATP-dependent DNA damage sensor activity"/>
    <property type="evidence" value="ECO:0007669"/>
    <property type="project" value="InterPro"/>
</dbReference>
<dbReference type="PROSITE" id="PS00534">
    <property type="entry name" value="FERROCHELATASE"/>
    <property type="match status" value="2"/>
</dbReference>
<proteinExistence type="inferred from homology"/>
<evidence type="ECO:0000256" key="11">
    <source>
        <dbReference type="ARBA" id="ARBA00023239"/>
    </source>
</evidence>
<keyword evidence="8" id="KW-0408">Iron</keyword>
<dbReference type="GO" id="GO:0006783">
    <property type="term" value="P:heme biosynthetic process"/>
    <property type="evidence" value="ECO:0007669"/>
    <property type="project" value="UniProtKB-KW"/>
</dbReference>
<dbReference type="InterPro" id="IPR033644">
    <property type="entry name" value="Ferrochelatase_C"/>
</dbReference>
<evidence type="ECO:0000259" key="19">
    <source>
        <dbReference type="PROSITE" id="PS50162"/>
    </source>
</evidence>
<evidence type="ECO:0000256" key="16">
    <source>
        <dbReference type="ARBA" id="ARBA00034332"/>
    </source>
</evidence>
<evidence type="ECO:0000256" key="2">
    <source>
        <dbReference type="ARBA" id="ARBA00004943"/>
    </source>
</evidence>
<dbReference type="VEuPathDB" id="VectorBase:LLOJ005967"/>
<dbReference type="SUPFAM" id="SSF52540">
    <property type="entry name" value="P-loop containing nucleoside triphosphate hydrolases"/>
    <property type="match status" value="1"/>
</dbReference>
<evidence type="ECO:0000256" key="12">
    <source>
        <dbReference type="ARBA" id="ARBA00023242"/>
    </source>
</evidence>
<keyword evidence="21" id="KW-1185">Reference proteome</keyword>
<dbReference type="Pfam" id="PF08423">
    <property type="entry name" value="Rad51"/>
    <property type="match status" value="1"/>
</dbReference>
<keyword evidence="5" id="KW-0547">Nucleotide-binding</keyword>
<keyword evidence="9" id="KW-0350">Heme biosynthesis</keyword>
<dbReference type="SUPFAM" id="SSF53800">
    <property type="entry name" value="Chelatase"/>
    <property type="match status" value="2"/>
</dbReference>
<dbReference type="PROSITE" id="PS50162">
    <property type="entry name" value="RECA_2"/>
    <property type="match status" value="1"/>
</dbReference>
<dbReference type="HAMAP" id="MF_00323">
    <property type="entry name" value="Ferrochelatase"/>
    <property type="match status" value="2"/>
</dbReference>
<sequence>MMNFTKFPKIFHPLGRWGPEKVRFLTTTNVNQQKAKTAILMLNMGGPQNTQQVHDYLLGIMTDRDMIQLPVQSKLGPWIAQRRTEEVQKKYQEIGGGSPILKWTNRQGELLCKQLDKVAPESAPHRHYVAFRYVTPTTAEALARIEADRPERVVIFSQYPQYSCATSGSSFNAIFDHYRKHEAPKGISWSVIDRWPTHPLLAKTFAERIREEIAKFPPERQRDVILMFSAHSLPLKAVNRGDSYPSEVGATVHAVMQELNFCNPHVLVWQSKVGPLPWLEPFTDAALKAYSKQGKKNFILIPIAFVNEHIETLHELDIEYCHELAEELKIERIGRAAAPNDHPIFIEALTDIVAQHLKKGPKVAPKFLSRCPHCVNTRCLESKQWYRTLCEKAKVPGSKLWGETNCRKMMNFTKFPKIFHPLGRWGPEKVRFLTTTNVNQQKAKTAILMLNMGGPQNTQQVHDYLLGIMTDRDMIQLPVQSKLGPWIAQRRTEEVQKKYQEIGGGSPILKWTNRQGELLCKQLDKVAPESAPHRHYVAFRYVTPTTAEALARIEADRPERVVIFSQYPSTAHEAPKGISWSVIDRWPTHPLLAKTFAERIREEIAKFPPERQRDVILMFSAHSLPLKAVNRGDSYPSEVGATVHAVMQELNFCNPHVLVWQSKVGPLPWLEPFTDAALKAYSKQGKKNFILIPIAFVNEHIETLHELDIEYCHELAEELKIERIGRAAAPNDHPIFIEALTDIVAQHLKKGPKVAPKFLSRCPHCVNTRCLESKQWYRTLCEKLEDVMGEKPFKWTFITFGCQALDQLLDGGLSCNGITEIYGESGTGKSQICMQLAVTAQLPPDRGGTGKGVVYFTTRGGNIPSDRLMSIIRTFQDRYPNLRMNYMGNIFIQRNMEVSGLLHCVQHKFPEFLQKQQIGLVIVDSMGIFRHEADKIQRSKNMRCLATCLNSLAKQHNFAVLCVNEATSIPKPGESEIIPSLGLSWSNLVSTRLKLSRTDRTSSNGDVVRMMSYMHSPQVAMESAEFIITGGGVCDL</sequence>
<evidence type="ECO:0000256" key="15">
    <source>
        <dbReference type="ARBA" id="ARBA00032440"/>
    </source>
</evidence>
<comment type="similarity">
    <text evidence="3 18">Belongs to the ferrochelatase family.</text>
</comment>
<name>A0A1B0CMS9_LUTLO</name>
<evidence type="ECO:0000256" key="7">
    <source>
        <dbReference type="ARBA" id="ARBA00022840"/>
    </source>
</evidence>
<dbReference type="GO" id="GO:0005524">
    <property type="term" value="F:ATP binding"/>
    <property type="evidence" value="ECO:0007669"/>
    <property type="project" value="UniProtKB-KW"/>
</dbReference>
<evidence type="ECO:0000256" key="10">
    <source>
        <dbReference type="ARBA" id="ARBA00023204"/>
    </source>
</evidence>
<evidence type="ECO:0000256" key="3">
    <source>
        <dbReference type="ARBA" id="ARBA00007718"/>
    </source>
</evidence>
<dbReference type="GO" id="GO:0005634">
    <property type="term" value="C:nucleus"/>
    <property type="evidence" value="ECO:0007669"/>
    <property type="project" value="UniProtKB-SubCell"/>
</dbReference>
<dbReference type="AlphaFoldDB" id="A0A1B0CMS9"/>
<keyword evidence="6" id="KW-0227">DNA damage</keyword>
<dbReference type="EC" id="4.98.1.1" evidence="16"/>
<evidence type="ECO:0000256" key="6">
    <source>
        <dbReference type="ARBA" id="ARBA00022763"/>
    </source>
</evidence>
<dbReference type="EMBL" id="AJWK01019154">
    <property type="status" value="NOT_ANNOTATED_CDS"/>
    <property type="molecule type" value="Genomic_DNA"/>
</dbReference>
<feature type="domain" description="RecA family profile 1" evidence="19">
    <location>
        <begin position="794"/>
        <end position="968"/>
    </location>
</feature>
<dbReference type="GO" id="GO:0005739">
    <property type="term" value="C:mitochondrion"/>
    <property type="evidence" value="ECO:0007669"/>
    <property type="project" value="TreeGrafter"/>
</dbReference>
<dbReference type="PANTHER" id="PTHR11108">
    <property type="entry name" value="FERROCHELATASE"/>
    <property type="match status" value="1"/>
</dbReference>
<evidence type="ECO:0000256" key="14">
    <source>
        <dbReference type="ARBA" id="ARBA00029619"/>
    </source>
</evidence>
<dbReference type="Gene3D" id="3.40.50.300">
    <property type="entry name" value="P-loop containing nucleotide triphosphate hydrolases"/>
    <property type="match status" value="1"/>
</dbReference>
<evidence type="ECO:0000256" key="13">
    <source>
        <dbReference type="ARBA" id="ARBA00023244"/>
    </source>
</evidence>
<dbReference type="InterPro" id="IPR033659">
    <property type="entry name" value="Ferrochelatase_N"/>
</dbReference>
<dbReference type="InterPro" id="IPR027417">
    <property type="entry name" value="P-loop_NTPase"/>
</dbReference>
<keyword evidence="12" id="KW-0539">Nucleus</keyword>
<comment type="catalytic activity">
    <reaction evidence="17">
        <text>heme b + 2 H(+) = protoporphyrin IX + Fe(2+)</text>
        <dbReference type="Rhea" id="RHEA:22584"/>
        <dbReference type="ChEBI" id="CHEBI:15378"/>
        <dbReference type="ChEBI" id="CHEBI:29033"/>
        <dbReference type="ChEBI" id="CHEBI:57306"/>
        <dbReference type="ChEBI" id="CHEBI:60344"/>
        <dbReference type="EC" id="4.98.1.1"/>
    </reaction>
    <physiologicalReaction direction="right-to-left" evidence="17">
        <dbReference type="Rhea" id="RHEA:22586"/>
    </physiologicalReaction>
</comment>
<keyword evidence="13" id="KW-0627">Porphyrin biosynthesis</keyword>
<evidence type="ECO:0000256" key="1">
    <source>
        <dbReference type="ARBA" id="ARBA00004123"/>
    </source>
</evidence>
<dbReference type="InterPro" id="IPR020588">
    <property type="entry name" value="RecA_ATP-bd"/>
</dbReference>
<dbReference type="EnsemblMetazoa" id="LLOJ005967-RA">
    <property type="protein sequence ID" value="LLOJ005967-PA"/>
    <property type="gene ID" value="LLOJ005967"/>
</dbReference>
<evidence type="ECO:0000256" key="5">
    <source>
        <dbReference type="ARBA" id="ARBA00022741"/>
    </source>
</evidence>
<protein>
    <recommendedName>
        <fullName evidence="4">Ferrochelatase, mitochondrial</fullName>
        <ecNumber evidence="16">4.98.1.1</ecNumber>
    </recommendedName>
    <alternativeName>
        <fullName evidence="15">Heme synthase</fullName>
    </alternativeName>
    <alternativeName>
        <fullName evidence="14">Protoheme ferro-lyase</fullName>
    </alternativeName>
</protein>
<dbReference type="InterPro" id="IPR001015">
    <property type="entry name" value="Ferrochelatase"/>
</dbReference>
<dbReference type="GO" id="GO:0006281">
    <property type="term" value="P:DNA repair"/>
    <property type="evidence" value="ECO:0007669"/>
    <property type="project" value="UniProtKB-KW"/>
</dbReference>
<evidence type="ECO:0000256" key="4">
    <source>
        <dbReference type="ARBA" id="ARBA00021249"/>
    </source>
</evidence>
<evidence type="ECO:0000256" key="8">
    <source>
        <dbReference type="ARBA" id="ARBA00023004"/>
    </source>
</evidence>
<dbReference type="FunFam" id="3.40.50.1400:FF:000001">
    <property type="entry name" value="Ferrochelatase"/>
    <property type="match status" value="2"/>
</dbReference>
<dbReference type="CDD" id="cd00419">
    <property type="entry name" value="Ferrochelatase_C"/>
    <property type="match status" value="2"/>
</dbReference>
<dbReference type="EMBL" id="AJWK01019153">
    <property type="status" value="NOT_ANNOTATED_CDS"/>
    <property type="molecule type" value="Genomic_DNA"/>
</dbReference>
<comment type="subcellular location">
    <subcellularLocation>
        <location evidence="1">Nucleus</location>
    </subcellularLocation>
</comment>
<dbReference type="UniPathway" id="UPA00252">
    <property type="reaction ID" value="UER00325"/>
</dbReference>
<dbReference type="VEuPathDB" id="VectorBase:LLONM1_003421"/>
<evidence type="ECO:0000313" key="20">
    <source>
        <dbReference type="EnsemblMetazoa" id="LLOJ005967-PA"/>
    </source>
</evidence>
<dbReference type="Proteomes" id="UP000092461">
    <property type="component" value="Unassembled WGS sequence"/>
</dbReference>
<keyword evidence="11" id="KW-0456">Lyase</keyword>
<dbReference type="CDD" id="cd03411">
    <property type="entry name" value="Ferrochelatase_N"/>
    <property type="match status" value="2"/>
</dbReference>
<dbReference type="Gene3D" id="3.40.50.1400">
    <property type="match status" value="4"/>
</dbReference>
<dbReference type="GO" id="GO:0004325">
    <property type="term" value="F:ferrochelatase activity"/>
    <property type="evidence" value="ECO:0007669"/>
    <property type="project" value="UniProtKB-EC"/>
</dbReference>
<accession>A0A1B0CMS9</accession>
<dbReference type="InterPro" id="IPR013632">
    <property type="entry name" value="Rad51_C"/>
</dbReference>
<dbReference type="InterPro" id="IPR019772">
    <property type="entry name" value="Ferrochelatase_AS"/>
</dbReference>
<dbReference type="Pfam" id="PF00762">
    <property type="entry name" value="Ferrochelatase"/>
    <property type="match status" value="2"/>
</dbReference>
<evidence type="ECO:0000256" key="17">
    <source>
        <dbReference type="ARBA" id="ARBA00049915"/>
    </source>
</evidence>
<comment type="pathway">
    <text evidence="2">Porphyrin-containing compound metabolism; protoheme biosynthesis; protoheme from protoporphyrin-IX: step 1/1.</text>
</comment>
<evidence type="ECO:0000256" key="9">
    <source>
        <dbReference type="ARBA" id="ARBA00023133"/>
    </source>
</evidence>
<dbReference type="NCBIfam" id="TIGR00109">
    <property type="entry name" value="hemH"/>
    <property type="match status" value="2"/>
</dbReference>
<organism evidence="20 21">
    <name type="scientific">Lutzomyia longipalpis</name>
    <name type="common">Sand fly</name>
    <dbReference type="NCBI Taxonomy" id="7200"/>
    <lineage>
        <taxon>Eukaryota</taxon>
        <taxon>Metazoa</taxon>
        <taxon>Ecdysozoa</taxon>
        <taxon>Arthropoda</taxon>
        <taxon>Hexapoda</taxon>
        <taxon>Insecta</taxon>
        <taxon>Pterygota</taxon>
        <taxon>Neoptera</taxon>
        <taxon>Endopterygota</taxon>
        <taxon>Diptera</taxon>
        <taxon>Nematocera</taxon>
        <taxon>Psychodoidea</taxon>
        <taxon>Psychodidae</taxon>
        <taxon>Lutzomyia</taxon>
        <taxon>Lutzomyia</taxon>
    </lineage>
</organism>
<evidence type="ECO:0000256" key="18">
    <source>
        <dbReference type="RuleBase" id="RU004185"/>
    </source>
</evidence>
<evidence type="ECO:0000313" key="21">
    <source>
        <dbReference type="Proteomes" id="UP000092461"/>
    </source>
</evidence>